<gene>
    <name evidence="1" type="ORF">S01H1_42764</name>
</gene>
<feature type="non-terminal residue" evidence="1">
    <location>
        <position position="266"/>
    </location>
</feature>
<protein>
    <recommendedName>
        <fullName evidence="2">Integrase catalytic domain-containing protein</fullName>
    </recommendedName>
</protein>
<dbReference type="AlphaFoldDB" id="X0W9N7"/>
<sequence length="266" mass="30609">FLDLSDHPTNLVDISRYRLRVIEPLIAQRPKEILREVVRARVSEILEENDLKGDSQAGVLKKSISVPSVYRWIKRYEQSGNDLRALIPDTAMRGGKGKSRLAPEVEMIVGSVFDDLLYRREKVTGVDLLHEIAVRIKEENELRSDTDQLSVPSLSTIYKRMKDLDDEKVFRAKHGSRSSKRKFSQYDRMDFPKQPLEEVQMDFTRGDLIVVDEEDNLPLGRPTVGLVLDLATRYPLGFYLGFEPESYLAVMEALYHSILPKTRTQE</sequence>
<dbReference type="GO" id="GO:0003676">
    <property type="term" value="F:nucleic acid binding"/>
    <property type="evidence" value="ECO:0007669"/>
    <property type="project" value="InterPro"/>
</dbReference>
<name>X0W9N7_9ZZZZ</name>
<dbReference type="EMBL" id="BARS01027209">
    <property type="protein sequence ID" value="GAG09351.1"/>
    <property type="molecule type" value="Genomic_DNA"/>
</dbReference>
<proteinExistence type="predicted"/>
<comment type="caution">
    <text evidence="1">The sequence shown here is derived from an EMBL/GenBank/DDBJ whole genome shotgun (WGS) entry which is preliminary data.</text>
</comment>
<reference evidence="1" key="1">
    <citation type="journal article" date="2014" name="Front. Microbiol.">
        <title>High frequency of phylogenetically diverse reductive dehalogenase-homologous genes in deep subseafloor sedimentary metagenomes.</title>
        <authorList>
            <person name="Kawai M."/>
            <person name="Futagami T."/>
            <person name="Toyoda A."/>
            <person name="Takaki Y."/>
            <person name="Nishi S."/>
            <person name="Hori S."/>
            <person name="Arai W."/>
            <person name="Tsubouchi T."/>
            <person name="Morono Y."/>
            <person name="Uchiyama I."/>
            <person name="Ito T."/>
            <person name="Fujiyama A."/>
            <person name="Inagaki F."/>
            <person name="Takami H."/>
        </authorList>
    </citation>
    <scope>NUCLEOTIDE SEQUENCE</scope>
    <source>
        <strain evidence="1">Expedition CK06-06</strain>
    </source>
</reference>
<feature type="non-terminal residue" evidence="1">
    <location>
        <position position="1"/>
    </location>
</feature>
<dbReference type="InterPro" id="IPR036397">
    <property type="entry name" value="RNaseH_sf"/>
</dbReference>
<organism evidence="1">
    <name type="scientific">marine sediment metagenome</name>
    <dbReference type="NCBI Taxonomy" id="412755"/>
    <lineage>
        <taxon>unclassified sequences</taxon>
        <taxon>metagenomes</taxon>
        <taxon>ecological metagenomes</taxon>
    </lineage>
</organism>
<evidence type="ECO:0008006" key="2">
    <source>
        <dbReference type="Google" id="ProtNLM"/>
    </source>
</evidence>
<accession>X0W9N7</accession>
<evidence type="ECO:0000313" key="1">
    <source>
        <dbReference type="EMBL" id="GAG09351.1"/>
    </source>
</evidence>
<dbReference type="Gene3D" id="3.30.420.10">
    <property type="entry name" value="Ribonuclease H-like superfamily/Ribonuclease H"/>
    <property type="match status" value="1"/>
</dbReference>